<reference evidence="4 5" key="1">
    <citation type="submission" date="2019-10" db="EMBL/GenBank/DDBJ databases">
        <title>Rudanella paleaurantiibacter sp. nov., isolated from sludge.</title>
        <authorList>
            <person name="Xu S.Q."/>
        </authorList>
    </citation>
    <scope>NUCLEOTIDE SEQUENCE [LARGE SCALE GENOMIC DNA]</scope>
    <source>
        <strain evidence="4 5">HX-22-17</strain>
    </source>
</reference>
<evidence type="ECO:0000313" key="5">
    <source>
        <dbReference type="Proteomes" id="UP000488299"/>
    </source>
</evidence>
<dbReference type="SMART" id="SM00448">
    <property type="entry name" value="REC"/>
    <property type="match status" value="1"/>
</dbReference>
<dbReference type="AlphaFoldDB" id="A0A7J5TT70"/>
<feature type="modified residue" description="4-aspartylphosphate" evidence="1">
    <location>
        <position position="82"/>
    </location>
</feature>
<gene>
    <name evidence="4" type="ORF">F5984_22505</name>
</gene>
<feature type="domain" description="HTH LytTR-type" evidence="3">
    <location>
        <begin position="170"/>
        <end position="273"/>
    </location>
</feature>
<dbReference type="Gene3D" id="3.40.50.2300">
    <property type="match status" value="1"/>
</dbReference>
<evidence type="ECO:0000313" key="4">
    <source>
        <dbReference type="EMBL" id="KAB7727013.1"/>
    </source>
</evidence>
<dbReference type="PROSITE" id="PS50110">
    <property type="entry name" value="RESPONSE_REGULATORY"/>
    <property type="match status" value="1"/>
</dbReference>
<dbReference type="GO" id="GO:0000156">
    <property type="term" value="F:phosphorelay response regulator activity"/>
    <property type="evidence" value="ECO:0007669"/>
    <property type="project" value="InterPro"/>
</dbReference>
<evidence type="ECO:0000256" key="1">
    <source>
        <dbReference type="PROSITE-ProRule" id="PRU00169"/>
    </source>
</evidence>
<comment type="caution">
    <text evidence="4">The sequence shown here is derived from an EMBL/GenBank/DDBJ whole genome shotgun (WGS) entry which is preliminary data.</text>
</comment>
<dbReference type="Pfam" id="PF04397">
    <property type="entry name" value="LytTR"/>
    <property type="match status" value="1"/>
</dbReference>
<protein>
    <submittedName>
        <fullName evidence="4">Response regulator</fullName>
    </submittedName>
</protein>
<dbReference type="Proteomes" id="UP000488299">
    <property type="component" value="Unassembled WGS sequence"/>
</dbReference>
<proteinExistence type="predicted"/>
<dbReference type="InterPro" id="IPR007492">
    <property type="entry name" value="LytTR_DNA-bd_dom"/>
</dbReference>
<accession>A0A7J5TT70</accession>
<keyword evidence="5" id="KW-1185">Reference proteome</keyword>
<sequence>MNNSPIDYQPLHHSFYPIQYTFDFDSVMPTALIIDDEQKARQLLKAMLADCAPGLTVLADCDDLPSGVKAIKKLKPDLVFLDIEMPHYSGLELMDFFNEDEIDFYVIFTTAYSQYAIQAFRFSAIDYLLKPLNIDLLREAIERFRLKKVREAQNLFTLKHNLSPHTSKRIALPQTSGFRFVDSAEILYAKGDGAYTDIFLRSGDKLLISRSLKYLETLLEGLDGFVRCHKSYVVNTQYVASYSRQDGGYITLHNQTQISVSPDKVGAVLKACC</sequence>
<dbReference type="Pfam" id="PF00072">
    <property type="entry name" value="Response_reg"/>
    <property type="match status" value="1"/>
</dbReference>
<dbReference type="GO" id="GO:0003677">
    <property type="term" value="F:DNA binding"/>
    <property type="evidence" value="ECO:0007669"/>
    <property type="project" value="InterPro"/>
</dbReference>
<dbReference type="SUPFAM" id="SSF52172">
    <property type="entry name" value="CheY-like"/>
    <property type="match status" value="1"/>
</dbReference>
<dbReference type="InterPro" id="IPR046947">
    <property type="entry name" value="LytR-like"/>
</dbReference>
<dbReference type="PANTHER" id="PTHR37299:SF1">
    <property type="entry name" value="STAGE 0 SPORULATION PROTEIN A HOMOLOG"/>
    <property type="match status" value="1"/>
</dbReference>
<dbReference type="EMBL" id="WELI01000012">
    <property type="protein sequence ID" value="KAB7727013.1"/>
    <property type="molecule type" value="Genomic_DNA"/>
</dbReference>
<evidence type="ECO:0000259" key="3">
    <source>
        <dbReference type="PROSITE" id="PS50930"/>
    </source>
</evidence>
<keyword evidence="1" id="KW-0597">Phosphoprotein</keyword>
<evidence type="ECO:0000259" key="2">
    <source>
        <dbReference type="PROSITE" id="PS50110"/>
    </source>
</evidence>
<dbReference type="SMART" id="SM00850">
    <property type="entry name" value="LytTR"/>
    <property type="match status" value="1"/>
</dbReference>
<organism evidence="4 5">
    <name type="scientific">Rudanella paleaurantiibacter</name>
    <dbReference type="NCBI Taxonomy" id="2614655"/>
    <lineage>
        <taxon>Bacteria</taxon>
        <taxon>Pseudomonadati</taxon>
        <taxon>Bacteroidota</taxon>
        <taxon>Cytophagia</taxon>
        <taxon>Cytophagales</taxon>
        <taxon>Cytophagaceae</taxon>
        <taxon>Rudanella</taxon>
    </lineage>
</organism>
<dbReference type="InterPro" id="IPR011006">
    <property type="entry name" value="CheY-like_superfamily"/>
</dbReference>
<dbReference type="InterPro" id="IPR001789">
    <property type="entry name" value="Sig_transdc_resp-reg_receiver"/>
</dbReference>
<dbReference type="PROSITE" id="PS50930">
    <property type="entry name" value="HTH_LYTTR"/>
    <property type="match status" value="1"/>
</dbReference>
<feature type="domain" description="Response regulatory" evidence="2">
    <location>
        <begin position="30"/>
        <end position="145"/>
    </location>
</feature>
<name>A0A7J5TT70_9BACT</name>
<dbReference type="Gene3D" id="2.40.50.1020">
    <property type="entry name" value="LytTr DNA-binding domain"/>
    <property type="match status" value="1"/>
</dbReference>
<dbReference type="PANTHER" id="PTHR37299">
    <property type="entry name" value="TRANSCRIPTIONAL REGULATOR-RELATED"/>
    <property type="match status" value="1"/>
</dbReference>